<dbReference type="VEuPathDB" id="CryptoDB:Cvel_2888"/>
<organism evidence="2">
    <name type="scientific">Chromera velia CCMP2878</name>
    <dbReference type="NCBI Taxonomy" id="1169474"/>
    <lineage>
        <taxon>Eukaryota</taxon>
        <taxon>Sar</taxon>
        <taxon>Alveolata</taxon>
        <taxon>Colpodellida</taxon>
        <taxon>Chromeraceae</taxon>
        <taxon>Chromera</taxon>
    </lineage>
</organism>
<feature type="region of interest" description="Disordered" evidence="1">
    <location>
        <begin position="217"/>
        <end position="280"/>
    </location>
</feature>
<evidence type="ECO:0008006" key="3">
    <source>
        <dbReference type="Google" id="ProtNLM"/>
    </source>
</evidence>
<dbReference type="EMBL" id="CDMZ01000165">
    <property type="protein sequence ID" value="CEM08141.1"/>
    <property type="molecule type" value="Genomic_DNA"/>
</dbReference>
<sequence>MLSPVSLRLVSTSTCTRRRHSANTRGTTTEIVEHGGGSNRAAASEGERTQAELSTMLAAAGEENEKLRALVNELSSTLSIQSVAISFAYNQDPVSRVQKVNEGEYLLTFSELVDEDQAPGSLDSEEFEWAGLKWQVHASPLKYTGVVITLYTTSDFRLPKAKKVHTSFDIVGLTVDGVISLRSGSPHPRFITVCDKDALVERLRERGGQLSIRLKMADLSGDSNRTATGGSSSPMSQGPPEMTMPGQSHSPSRTFSLSMTETTTEESLLHSGDWGTMSQT</sequence>
<gene>
    <name evidence="2" type="ORF">Cvel_2888</name>
</gene>
<evidence type="ECO:0000313" key="2">
    <source>
        <dbReference type="EMBL" id="CEM08141.1"/>
    </source>
</evidence>
<feature type="region of interest" description="Disordered" evidence="1">
    <location>
        <begin position="13"/>
        <end position="45"/>
    </location>
</feature>
<reference evidence="2" key="1">
    <citation type="submission" date="2014-11" db="EMBL/GenBank/DDBJ databases">
        <authorList>
            <person name="Otto D Thomas"/>
            <person name="Naeem Raeece"/>
        </authorList>
    </citation>
    <scope>NUCLEOTIDE SEQUENCE</scope>
</reference>
<dbReference type="AlphaFoldDB" id="A0A0G4F6S9"/>
<accession>A0A0G4F6S9</accession>
<feature type="compositionally biased region" description="Low complexity" evidence="1">
    <location>
        <begin position="254"/>
        <end position="266"/>
    </location>
</feature>
<name>A0A0G4F6S9_9ALVE</name>
<proteinExistence type="predicted"/>
<evidence type="ECO:0000256" key="1">
    <source>
        <dbReference type="SAM" id="MobiDB-lite"/>
    </source>
</evidence>
<feature type="compositionally biased region" description="Low complexity" evidence="1">
    <location>
        <begin position="229"/>
        <end position="240"/>
    </location>
</feature>
<protein>
    <recommendedName>
        <fullName evidence="3">MATH domain-containing protein</fullName>
    </recommendedName>
</protein>